<dbReference type="Proteomes" id="UP000624244">
    <property type="component" value="Unassembled WGS sequence"/>
</dbReference>
<evidence type="ECO:0000313" key="3">
    <source>
        <dbReference type="Proteomes" id="UP000624244"/>
    </source>
</evidence>
<feature type="compositionally biased region" description="Low complexity" evidence="1">
    <location>
        <begin position="68"/>
        <end position="82"/>
    </location>
</feature>
<organism evidence="2 3">
    <name type="scientific">Cochliobolus sativus</name>
    <name type="common">Common root rot and spot blotch fungus</name>
    <name type="synonym">Bipolaris sorokiniana</name>
    <dbReference type="NCBI Taxonomy" id="45130"/>
    <lineage>
        <taxon>Eukaryota</taxon>
        <taxon>Fungi</taxon>
        <taxon>Dikarya</taxon>
        <taxon>Ascomycota</taxon>
        <taxon>Pezizomycotina</taxon>
        <taxon>Dothideomycetes</taxon>
        <taxon>Pleosporomycetidae</taxon>
        <taxon>Pleosporales</taxon>
        <taxon>Pleosporineae</taxon>
        <taxon>Pleosporaceae</taxon>
        <taxon>Bipolaris</taxon>
    </lineage>
</organism>
<gene>
    <name evidence="2" type="ORF">GGP41_001155</name>
</gene>
<dbReference type="AlphaFoldDB" id="A0A8H5ZBA7"/>
<comment type="caution">
    <text evidence="2">The sequence shown here is derived from an EMBL/GenBank/DDBJ whole genome shotgun (WGS) entry which is preliminary data.</text>
</comment>
<protein>
    <submittedName>
        <fullName evidence="2">Uncharacterized protein</fullName>
    </submittedName>
</protein>
<proteinExistence type="predicted"/>
<feature type="region of interest" description="Disordered" evidence="1">
    <location>
        <begin position="55"/>
        <end position="82"/>
    </location>
</feature>
<reference evidence="2" key="1">
    <citation type="submission" date="2019-11" db="EMBL/GenBank/DDBJ databases">
        <title>Bipolaris sorokiniana Genome sequencing.</title>
        <authorList>
            <person name="Wang H."/>
        </authorList>
    </citation>
    <scope>NUCLEOTIDE SEQUENCE</scope>
</reference>
<dbReference type="EMBL" id="WNKQ01000020">
    <property type="protein sequence ID" value="KAF5845089.1"/>
    <property type="molecule type" value="Genomic_DNA"/>
</dbReference>
<sequence>MTKGPCPSLGPTAYRRVLRQQTSPSCLDQSFTSLQSSVMLNGFLRSAKVLPGMKGGPSVDAPAPDAWTRPTITSTTIQTYMP</sequence>
<name>A0A8H5ZBA7_COCSA</name>
<accession>A0A8H5ZBA7</accession>
<evidence type="ECO:0000313" key="2">
    <source>
        <dbReference type="EMBL" id="KAF5845089.1"/>
    </source>
</evidence>
<evidence type="ECO:0000256" key="1">
    <source>
        <dbReference type="SAM" id="MobiDB-lite"/>
    </source>
</evidence>